<dbReference type="SUPFAM" id="SSF81901">
    <property type="entry name" value="HCP-like"/>
    <property type="match status" value="1"/>
</dbReference>
<dbReference type="Proteomes" id="UP000798808">
    <property type="component" value="Unassembled WGS sequence"/>
</dbReference>
<dbReference type="Pfam" id="PF13424">
    <property type="entry name" value="TPR_12"/>
    <property type="match status" value="1"/>
</dbReference>
<keyword evidence="3" id="KW-0472">Membrane</keyword>
<dbReference type="PANTHER" id="PTHR10098">
    <property type="entry name" value="RAPSYN-RELATED"/>
    <property type="match status" value="1"/>
</dbReference>
<dbReference type="InterPro" id="IPR019734">
    <property type="entry name" value="TPR_rpt"/>
</dbReference>
<evidence type="ECO:0000313" key="5">
    <source>
        <dbReference type="Proteomes" id="UP000798808"/>
    </source>
</evidence>
<keyword evidence="5" id="KW-1185">Reference proteome</keyword>
<feature type="repeat" description="TPR" evidence="1">
    <location>
        <begin position="219"/>
        <end position="252"/>
    </location>
</feature>
<organism evidence="4 5">
    <name type="scientific">Fulvivirga kasyanovii</name>
    <dbReference type="NCBI Taxonomy" id="396812"/>
    <lineage>
        <taxon>Bacteria</taxon>
        <taxon>Pseudomonadati</taxon>
        <taxon>Bacteroidota</taxon>
        <taxon>Cytophagia</taxon>
        <taxon>Cytophagales</taxon>
        <taxon>Fulvivirgaceae</taxon>
        <taxon>Fulvivirga</taxon>
    </lineage>
</organism>
<feature type="transmembrane region" description="Helical" evidence="3">
    <location>
        <begin position="410"/>
        <end position="430"/>
    </location>
</feature>
<name>A0ABW9RII8_9BACT</name>
<evidence type="ECO:0000256" key="1">
    <source>
        <dbReference type="PROSITE-ProRule" id="PRU00339"/>
    </source>
</evidence>
<evidence type="ECO:0000256" key="2">
    <source>
        <dbReference type="SAM" id="Coils"/>
    </source>
</evidence>
<reference evidence="4 5" key="1">
    <citation type="submission" date="2019-02" db="EMBL/GenBank/DDBJ databases">
        <authorList>
            <person name="Goldberg S.R."/>
            <person name="Haltli B.A."/>
            <person name="Correa H."/>
            <person name="Russell K.G."/>
        </authorList>
    </citation>
    <scope>NUCLEOTIDE SEQUENCE [LARGE SCALE GENOMIC DNA]</scope>
    <source>
        <strain evidence="4 5">JCM 16186</strain>
    </source>
</reference>
<proteinExistence type="predicted"/>
<evidence type="ECO:0000313" key="4">
    <source>
        <dbReference type="EMBL" id="MTI23761.1"/>
    </source>
</evidence>
<keyword evidence="1" id="KW-0802">TPR repeat</keyword>
<keyword evidence="3" id="KW-1133">Transmembrane helix</keyword>
<dbReference type="Gene3D" id="1.25.40.10">
    <property type="entry name" value="Tetratricopeptide repeat domain"/>
    <property type="match status" value="3"/>
</dbReference>
<gene>
    <name evidence="4" type="ORF">E1163_02230</name>
</gene>
<dbReference type="PROSITE" id="PS50005">
    <property type="entry name" value="TPR"/>
    <property type="match status" value="2"/>
</dbReference>
<dbReference type="PANTHER" id="PTHR10098:SF108">
    <property type="entry name" value="TETRATRICOPEPTIDE REPEAT PROTEIN 28"/>
    <property type="match status" value="1"/>
</dbReference>
<dbReference type="SMART" id="SM00028">
    <property type="entry name" value="TPR"/>
    <property type="match status" value="6"/>
</dbReference>
<dbReference type="PROSITE" id="PS50293">
    <property type="entry name" value="TPR_REGION"/>
    <property type="match status" value="1"/>
</dbReference>
<evidence type="ECO:0000256" key="3">
    <source>
        <dbReference type="SAM" id="Phobius"/>
    </source>
</evidence>
<feature type="coiled-coil region" evidence="2">
    <location>
        <begin position="455"/>
        <end position="482"/>
    </location>
</feature>
<comment type="caution">
    <text evidence="4">The sequence shown here is derived from an EMBL/GenBank/DDBJ whole genome shotgun (WGS) entry which is preliminary data.</text>
</comment>
<keyword evidence="3" id="KW-0812">Transmembrane</keyword>
<sequence length="518" mass="60229">MTFNPINLNLNKTVAYLALVLIFSACTDNHEIKPDPLPNDIPSLEKHLKDGLTGDTRLQAYYMLYGRYLYKDNDKAEWYIDELLKLAKEENSQPYIARAKHGKGYVKQIKGDYLGALPWLLQAVDLFDELDDVARMADDINNIGLIFLKVEGYKDAIPYFEKAAIAYKRTEDLKYQSVAVTNLAICNSKTQQYTEAKENIRLAVALQLQFDSNDVNRLAHVYNEAGNIFYNASQYNQAIEHYNKALAFNPNYEQMQVILYDNLANTYLTKGNYDKATKFLSKGRGISIDNKTAVERYNIEGTLYQQQDKHLKAIEIFEQAINMADKEIINEPLNNTLELLSKSYRIMTDNGAKVAYEDIYRIADLKEQQQELKDSFYNGMNAKALQAALSKEVEAHNNRKLQASMEAQQWVMFRYAIAILVGLLMLLWVMTKQKRRWALSSHEWEAKSNEWEASTHELEDTYQEIASENQELRSMHEKIKERHELFLEVSKRILEEPVPEEYLKRIEEKERIDKRELD</sequence>
<dbReference type="InterPro" id="IPR011990">
    <property type="entry name" value="TPR-like_helical_dom_sf"/>
</dbReference>
<protein>
    <submittedName>
        <fullName evidence="4">Tetratricopeptide repeat protein</fullName>
    </submittedName>
</protein>
<dbReference type="EMBL" id="SMLW01000296">
    <property type="protein sequence ID" value="MTI23761.1"/>
    <property type="molecule type" value="Genomic_DNA"/>
</dbReference>
<accession>A0ABW9RII8</accession>
<dbReference type="Pfam" id="PF13181">
    <property type="entry name" value="TPR_8"/>
    <property type="match status" value="2"/>
</dbReference>
<feature type="repeat" description="TPR" evidence="1">
    <location>
        <begin position="294"/>
        <end position="327"/>
    </location>
</feature>
<keyword evidence="2" id="KW-0175">Coiled coil</keyword>